<gene>
    <name evidence="2" type="ORF">TNCT_697491</name>
</gene>
<sequence>MFLFLLSLALLNPLLQCAADVDDDALIPYLDDDILGINGNDLDEGDEDMLPPCDLTSYDSTMVNWRLQSNRHSLFLEYDTVSRYYFAVSVSVIEF</sequence>
<feature type="signal peptide" evidence="1">
    <location>
        <begin position="1"/>
        <end position="19"/>
    </location>
</feature>
<accession>A0A8X6KUC1</accession>
<keyword evidence="3" id="KW-1185">Reference proteome</keyword>
<feature type="chain" id="PRO_5036499956" evidence="1">
    <location>
        <begin position="20"/>
        <end position="95"/>
    </location>
</feature>
<proteinExistence type="predicted"/>
<comment type="caution">
    <text evidence="2">The sequence shown here is derived from an EMBL/GenBank/DDBJ whole genome shotgun (WGS) entry which is preliminary data.</text>
</comment>
<evidence type="ECO:0000313" key="2">
    <source>
        <dbReference type="EMBL" id="GFQ84406.1"/>
    </source>
</evidence>
<evidence type="ECO:0000313" key="3">
    <source>
        <dbReference type="Proteomes" id="UP000887116"/>
    </source>
</evidence>
<protein>
    <submittedName>
        <fullName evidence="2">Uncharacterized protein</fullName>
    </submittedName>
</protein>
<evidence type="ECO:0000256" key="1">
    <source>
        <dbReference type="SAM" id="SignalP"/>
    </source>
</evidence>
<dbReference type="Proteomes" id="UP000887116">
    <property type="component" value="Unassembled WGS sequence"/>
</dbReference>
<dbReference type="EMBL" id="BMAO01022795">
    <property type="protein sequence ID" value="GFQ84406.1"/>
    <property type="molecule type" value="Genomic_DNA"/>
</dbReference>
<dbReference type="AlphaFoldDB" id="A0A8X6KUC1"/>
<keyword evidence="1" id="KW-0732">Signal</keyword>
<dbReference type="OrthoDB" id="6435232at2759"/>
<reference evidence="2" key="1">
    <citation type="submission" date="2020-07" db="EMBL/GenBank/DDBJ databases">
        <title>Multicomponent nature underlies the extraordinary mechanical properties of spider dragline silk.</title>
        <authorList>
            <person name="Kono N."/>
            <person name="Nakamura H."/>
            <person name="Mori M."/>
            <person name="Yoshida Y."/>
            <person name="Ohtoshi R."/>
            <person name="Malay A.D."/>
            <person name="Moran D.A.P."/>
            <person name="Tomita M."/>
            <person name="Numata K."/>
            <person name="Arakawa K."/>
        </authorList>
    </citation>
    <scope>NUCLEOTIDE SEQUENCE</scope>
</reference>
<organism evidence="2 3">
    <name type="scientific">Trichonephila clavata</name>
    <name type="common">Joro spider</name>
    <name type="synonym">Nephila clavata</name>
    <dbReference type="NCBI Taxonomy" id="2740835"/>
    <lineage>
        <taxon>Eukaryota</taxon>
        <taxon>Metazoa</taxon>
        <taxon>Ecdysozoa</taxon>
        <taxon>Arthropoda</taxon>
        <taxon>Chelicerata</taxon>
        <taxon>Arachnida</taxon>
        <taxon>Araneae</taxon>
        <taxon>Araneomorphae</taxon>
        <taxon>Entelegynae</taxon>
        <taxon>Araneoidea</taxon>
        <taxon>Nephilidae</taxon>
        <taxon>Trichonephila</taxon>
    </lineage>
</organism>
<name>A0A8X6KUC1_TRICU</name>